<dbReference type="PANTHER" id="PTHR31157:SF1">
    <property type="entry name" value="SCP DOMAIN-CONTAINING PROTEIN"/>
    <property type="match status" value="1"/>
</dbReference>
<dbReference type="Pfam" id="PF00188">
    <property type="entry name" value="CAP"/>
    <property type="match status" value="1"/>
</dbReference>
<dbReference type="RefSeq" id="WP_146295959.1">
    <property type="nucleotide sequence ID" value="NZ_CP042326.1"/>
</dbReference>
<accession>A0A5B8NMV8</accession>
<evidence type="ECO:0000259" key="2">
    <source>
        <dbReference type="Pfam" id="PF00188"/>
    </source>
</evidence>
<dbReference type="InterPro" id="IPR014044">
    <property type="entry name" value="CAP_dom"/>
</dbReference>
<feature type="domain" description="SCP" evidence="2">
    <location>
        <begin position="69"/>
        <end position="193"/>
    </location>
</feature>
<dbReference type="EMBL" id="CP042326">
    <property type="protein sequence ID" value="QDZ40276.1"/>
    <property type="molecule type" value="Genomic_DNA"/>
</dbReference>
<keyword evidence="1" id="KW-0812">Transmembrane</keyword>
<evidence type="ECO:0000313" key="4">
    <source>
        <dbReference type="Proteomes" id="UP000318453"/>
    </source>
</evidence>
<keyword evidence="4" id="KW-1185">Reference proteome</keyword>
<keyword evidence="1" id="KW-0472">Membrane</keyword>
<evidence type="ECO:0000256" key="1">
    <source>
        <dbReference type="SAM" id="Phobius"/>
    </source>
</evidence>
<dbReference type="CDD" id="cd05379">
    <property type="entry name" value="CAP_bacterial"/>
    <property type="match status" value="1"/>
</dbReference>
<keyword evidence="1" id="KW-1133">Transmembrane helix</keyword>
<dbReference type="PANTHER" id="PTHR31157">
    <property type="entry name" value="SCP DOMAIN-CONTAINING PROTEIN"/>
    <property type="match status" value="1"/>
</dbReference>
<sequence>MRRQRNRAKKKKGNLLQLIFPVLLVLTIFITVRNHQESDDEINWENIEPIPREREASLSLTEIREKALHLANRDRANHGLSTLKEHPELSQAAQDYAEELLARDFYDHVTPEGQTPKDRVEHISGMRGVGENLVQQKGNFRVEVNEDLLNKFQQGWMDSPGHRENLLQSNFTYFGYGLAYDDEKGELYAVQKFLIK</sequence>
<reference evidence="3" key="1">
    <citation type="submission" date="2019-08" db="EMBL/GenBank/DDBJ databases">
        <title>Carotenoids and Carotenoid Binding Proteins in the Halophilic Cyanobacterium Euhalothece sp. ZM00.</title>
        <authorList>
            <person name="Cho S.M."/>
            <person name="Song J.Y."/>
            <person name="Park Y.-I."/>
        </authorList>
    </citation>
    <scope>NUCLEOTIDE SEQUENCE [LARGE SCALE GENOMIC DNA]</scope>
    <source>
        <strain evidence="3">Z-M001</strain>
    </source>
</reference>
<dbReference type="AlphaFoldDB" id="A0A5B8NMV8"/>
<dbReference type="InterPro" id="IPR035940">
    <property type="entry name" value="CAP_sf"/>
</dbReference>
<dbReference type="Proteomes" id="UP000318453">
    <property type="component" value="Chromosome"/>
</dbReference>
<evidence type="ECO:0000313" key="3">
    <source>
        <dbReference type="EMBL" id="QDZ40276.1"/>
    </source>
</evidence>
<protein>
    <submittedName>
        <fullName evidence="3">CAP domain-containing protein</fullName>
    </submittedName>
</protein>
<gene>
    <name evidence="3" type="ORF">FRE64_10115</name>
</gene>
<dbReference type="OrthoDB" id="9783944at2"/>
<feature type="transmembrane region" description="Helical" evidence="1">
    <location>
        <begin position="12"/>
        <end position="32"/>
    </location>
</feature>
<name>A0A5B8NMV8_9CHRO</name>
<dbReference type="SUPFAM" id="SSF55797">
    <property type="entry name" value="PR-1-like"/>
    <property type="match status" value="1"/>
</dbReference>
<dbReference type="KEGG" id="enn:FRE64_10115"/>
<organism evidence="3 4">
    <name type="scientific">Euhalothece natronophila Z-M001</name>
    <dbReference type="NCBI Taxonomy" id="522448"/>
    <lineage>
        <taxon>Bacteria</taxon>
        <taxon>Bacillati</taxon>
        <taxon>Cyanobacteriota</taxon>
        <taxon>Cyanophyceae</taxon>
        <taxon>Oscillatoriophycideae</taxon>
        <taxon>Chroococcales</taxon>
        <taxon>Halothecacae</taxon>
        <taxon>Halothece cluster</taxon>
        <taxon>Euhalothece</taxon>
    </lineage>
</organism>
<dbReference type="Gene3D" id="3.40.33.10">
    <property type="entry name" value="CAP"/>
    <property type="match status" value="1"/>
</dbReference>
<proteinExistence type="predicted"/>